<feature type="region of interest" description="Disordered" evidence="1">
    <location>
        <begin position="2646"/>
        <end position="2683"/>
    </location>
</feature>
<feature type="region of interest" description="Disordered" evidence="1">
    <location>
        <begin position="1315"/>
        <end position="1363"/>
    </location>
</feature>
<feature type="region of interest" description="Disordered" evidence="1">
    <location>
        <begin position="1939"/>
        <end position="2055"/>
    </location>
</feature>
<dbReference type="EMBL" id="AHZU02001147">
    <property type="protein sequence ID" value="KFG35775.1"/>
    <property type="molecule type" value="Genomic_DNA"/>
</dbReference>
<feature type="compositionally biased region" description="Low complexity" evidence="1">
    <location>
        <begin position="38"/>
        <end position="47"/>
    </location>
</feature>
<feature type="region of interest" description="Disordered" evidence="1">
    <location>
        <begin position="915"/>
        <end position="1034"/>
    </location>
</feature>
<dbReference type="InterPro" id="IPR014044">
    <property type="entry name" value="CAP_dom"/>
</dbReference>
<feature type="region of interest" description="Disordered" evidence="1">
    <location>
        <begin position="2244"/>
        <end position="2317"/>
    </location>
</feature>
<dbReference type="InterPro" id="IPR035940">
    <property type="entry name" value="CAP_sf"/>
</dbReference>
<evidence type="ECO:0000313" key="4">
    <source>
        <dbReference type="Proteomes" id="UP000028837"/>
    </source>
</evidence>
<feature type="compositionally biased region" description="Polar residues" evidence="1">
    <location>
        <begin position="2463"/>
        <end position="2491"/>
    </location>
</feature>
<feature type="region of interest" description="Disordered" evidence="1">
    <location>
        <begin position="3072"/>
        <end position="3101"/>
    </location>
</feature>
<feature type="region of interest" description="Disordered" evidence="1">
    <location>
        <begin position="3138"/>
        <end position="3305"/>
    </location>
</feature>
<dbReference type="VEuPathDB" id="ToxoDB:TGDOM2_237425"/>
<feature type="compositionally biased region" description="Polar residues" evidence="1">
    <location>
        <begin position="3215"/>
        <end position="3228"/>
    </location>
</feature>
<feature type="compositionally biased region" description="Basic and acidic residues" evidence="1">
    <location>
        <begin position="2845"/>
        <end position="2856"/>
    </location>
</feature>
<feature type="compositionally biased region" description="Low complexity" evidence="1">
    <location>
        <begin position="3275"/>
        <end position="3287"/>
    </location>
</feature>
<feature type="region of interest" description="Disordered" evidence="1">
    <location>
        <begin position="3766"/>
        <end position="3791"/>
    </location>
</feature>
<feature type="region of interest" description="Disordered" evidence="1">
    <location>
        <begin position="1256"/>
        <end position="1279"/>
    </location>
</feature>
<evidence type="ECO:0000259" key="2">
    <source>
        <dbReference type="SMART" id="SM00198"/>
    </source>
</evidence>
<feature type="region of interest" description="Disordered" evidence="1">
    <location>
        <begin position="2569"/>
        <end position="2592"/>
    </location>
</feature>
<dbReference type="Pfam" id="PF00188">
    <property type="entry name" value="CAP"/>
    <property type="match status" value="1"/>
</dbReference>
<name>A0A086JUF7_TOXGO</name>
<protein>
    <submittedName>
        <fullName evidence="3">AP2 domain transcription factor AP2X-6</fullName>
    </submittedName>
</protein>
<gene>
    <name evidence="3" type="ORF">TGDOM2_237425</name>
</gene>
<dbReference type="InterPro" id="IPR001283">
    <property type="entry name" value="CRISP-related"/>
</dbReference>
<feature type="domain" description="SCP" evidence="2">
    <location>
        <begin position="4105"/>
        <end position="4251"/>
    </location>
</feature>
<organism evidence="3 4">
    <name type="scientific">Toxoplasma gondii GAB2-2007-GAL-DOM2</name>
    <dbReference type="NCBI Taxonomy" id="1130820"/>
    <lineage>
        <taxon>Eukaryota</taxon>
        <taxon>Sar</taxon>
        <taxon>Alveolata</taxon>
        <taxon>Apicomplexa</taxon>
        <taxon>Conoidasida</taxon>
        <taxon>Coccidia</taxon>
        <taxon>Eucoccidiorida</taxon>
        <taxon>Eimeriorina</taxon>
        <taxon>Sarcocystidae</taxon>
        <taxon>Toxoplasma</taxon>
    </lineage>
</organism>
<feature type="region of interest" description="Disordered" evidence="1">
    <location>
        <begin position="2132"/>
        <end position="2154"/>
    </location>
</feature>
<dbReference type="OrthoDB" id="331764at2759"/>
<feature type="compositionally biased region" description="Polar residues" evidence="1">
    <location>
        <begin position="8"/>
        <end position="22"/>
    </location>
</feature>
<feature type="compositionally biased region" description="Basic and acidic residues" evidence="1">
    <location>
        <begin position="2300"/>
        <end position="2314"/>
    </location>
</feature>
<feature type="compositionally biased region" description="Basic and acidic residues" evidence="1">
    <location>
        <begin position="2278"/>
        <end position="2292"/>
    </location>
</feature>
<feature type="region of interest" description="Disordered" evidence="1">
    <location>
        <begin position="3596"/>
        <end position="3649"/>
    </location>
</feature>
<comment type="caution">
    <text evidence="3">The sequence shown here is derived from an EMBL/GenBank/DDBJ whole genome shotgun (WGS) entry which is preliminary data.</text>
</comment>
<feature type="compositionally biased region" description="Low complexity" evidence="1">
    <location>
        <begin position="2082"/>
        <end position="2102"/>
    </location>
</feature>
<proteinExistence type="predicted"/>
<feature type="region of interest" description="Disordered" evidence="1">
    <location>
        <begin position="2897"/>
        <end position="2971"/>
    </location>
</feature>
<feature type="compositionally biased region" description="Polar residues" evidence="1">
    <location>
        <begin position="187"/>
        <end position="206"/>
    </location>
</feature>
<feature type="region of interest" description="Disordered" evidence="1">
    <location>
        <begin position="2081"/>
        <end position="2109"/>
    </location>
</feature>
<dbReference type="CDD" id="cd05380">
    <property type="entry name" value="CAP_euk"/>
    <property type="match status" value="1"/>
</dbReference>
<feature type="region of interest" description="Disordered" evidence="1">
    <location>
        <begin position="2185"/>
        <end position="2229"/>
    </location>
</feature>
<sequence>MSAGTAASYLQDQGGNWMQSRNSAFHARNSEVSSFHAGSVVDSASSDSRTHKVAASAGPPQIGSDAERSGPTENAEVPFDSSCACSAAGSASAFRTEMHGETPEKPEVHCVPDTRIYVEDKKLAVPSAFVPGYLRPVPTPVNNTVLSPSSLDSVSPSFHSSVASALRSLSAAGEGVQPSCRSPGEGQATSKSTNAESGSLPANTETARQEEKNKDLFQASPSTNETGQESHSRAPGHAATSSGKLRLHARSPDAPGEPDGLSEAVGSHRFPSVGDYALLSENPKVSWTGNRNEHAYVERRSAFHSSSSMGCLVTMAAPCTSSAEASSASPFKKYLLPDSSLKLAEHSIPSDSRYENLEANRFLWDLSAKPGAVSEDTEKHRSVQAADSDEKPNAASCRCVSPSDSLSVSRHSILETVPDLNSTCGLPDDDTGVGGIPRQHMVYSGGLQLSLRSPLSLEDASDEDRTSFAFHNFSSPSLHTPSNKTDGSLWNHLGCSSTPCSSNGSKAEEATLSGGMSKAKEARQPLFFGASQETRFLRAGALSLEDTDCSGTADNGILSGEESEGASTSTHYYSACELSHSLSRDAVRIRDIFSEEVGEFLQGKNHFEFCSPSARDRKHTLSPILSSRKTDAFSLSRCLTHHVESDPVENGASARDRGTCFFGVVCSCLSFCKTHRLSRAPVVNPVSCSTVSGACDSPCLSQSSHEPQSSGGDRTATTHAAIQKSCSSLGSVGEPAASDSASSSPVSHHEGLQRYQVSCPHCSSSPHASPFDFLGSSAFTAIHEEETCLEFPSASICMDSFHLPPCSLLSLTDSSLLRPWKSLNTVSGRPCSSSCSLPVAPLEESRASVFLPGGTCDVTSLKGDSYSAGAQSLPTRNALSVFSPERQERIKPGESEGFHAFTSAVTFLPSFAERERPSFEDSQPVCVEDERRQNTGRLARAANGKSQNEWIPGGSGMDESGQQWTASPLARVHPDMSSQVEENGQPQSTKRATDASPREPRGNGGSPHTRQDSTECESRETTNTDISGTPNEGQRETCSIYAHASVQELPATELQATKQERVGTEFHLSSANRRTPQDEKEVHKWVHGEAEQDLKTRLQLETHHEEQRMESPARPSTASVAGLFCVDGALESPLLHPLPPSCLNRNTLAADNGAHADGFPIVPLPFLVYHVNASPERARAASASVCLEANAGTTTSAIPSSWHREVSRTSAASSSLPLSVVGDSKVDPHAVSPSGTKGCWPPHCRLEMDACRVPASCSPARERRPSAAPRRSRTGSEGVAGALLPLDGACVVALREAEQPSARKHQEALIFPDAEETQKVASDSQSPIASAAPSETVGGSASQSSGPRTLKEGERKFHSSSDEARQLGCSAEAASGCLSLLPLTPSQKTCLESASALGETRSRNGSDGKLAEESCVPAGGEAAAPCMGPSPVMPLTTCSPPPSSYPPGHSTLPRLCLSSSDPSRGSITSTSARSTTEASTPGLRSALHEPMQSVELAPHPSRESPRFEAPADLRASSQAKKHSLVCDVDPVERTVPTPPSMLSDAHDSRSHPPAAPLSEPPQSEGPIVSSHADLDSWTLTPVAGCQMAAEVESIDQAQAQAPFHACSSSPFEYSTRSANTLVPCSSAREFYGSRAPLTPAGASCPQLPPSSAPGLSATPSVEGSQFRHLVPSPQMFSGLAVPSASASVSLAGCSTALPSADRCLAPASFGARGEAVPVFPAIRPGLAQAGLEAVGSSPRRTGGPRDEVPAIWESTSFSGTSTASGAPGIRPVAFRPVFPSAPNMAVGARRSGAEVLPPRPSRSQSAPSLCPGSLLTSRSCPDLAPSLCAPPASFGASAPSPASVNSCRMSPPRVYHVVMCTRRYWRVEWVSPDTGRRVYKHFGENKYGGGEQAREVAMKFWDEVRRRSVDGVMRGEWAGLQEVTRRVREEGVDRILHEVASGGGGADSEASLQDSVPKPVASQLNPAPREGPACQEPRQSESEGFYGHQAAEAPALSDHQESPGHRSVRGPSREVAKVPEPPGRSSVQGPLREAHGDSAVGQAAARAQTAPTDMPLQAYSRLKTRDSNRVPVPKDQVGCVLPASQSPGSKAPAASSSHSGASWDGPRVPQKPIDCVEASSVLRDAHCDGGFPGYPRNLQSPRDEPAGGETQTGLVGGRLSETLEPRSEAHTLQVLLWASNAHAASRGNIQPPNTHSDRDVSVERETATDGDTRGGTQPQDRGPRGQFLHVERLGPPMQLLSKREDEYTSQLSSQVPDARDTHGLKTEASPSAMVAGERSADSAEREGIEKGEANANLSGRKPEWNVKEAEDHGASTDSATAWRFGLTSAILEQPPTPHRISEASGAGRDGQEALTPGMTAEGETRLPEKPATAFRGTLHESTASKRIMLSLTSCRYEKRNSERQLNTEETTHASFPLRSSAALGAENAGRSEVLPSQGDLKGAAADGDSLWGPTSEPVAMSEAAQSLWSSQESKQLSCSDTPEIQTQSNLRWSPGREQESDAPLETGTDPRRCDERCAGRTGQTLVQACDLDQIPLRNSGSFGCADRVAQTPYIQIQGEQESCCGVAQMGHSGPGKEAQPNRQQEGRPEWGDEKLRCQTYPRSLCSVQLTEEPNADFHADAHSRLVRRQDSLQVPSLCQATFAQEENKTATPRRNMASATRRTHVPGESSNVEEREQTDVSGSTHAMTFHLSESEELNPGLAHAAHKWASPGASEGPGTPQTGSKVRGDTRRHLTVVGGQGLPFESLLTRGNEPGACLHPFVQCESRGTSLWGGSVALTEGTRSVSLRQQDGDSSTDLLVACEGKEDSCGQRKQTCEASSFKPCEESGPGASGQLILSETADNSTEAKHDSDRSRVGVESGMSPESSSRKQLGRALSSEYSSPHKASLFGSELCPSTCDTTPVPSSKDRGFRPSSAPGSPLSSFLSSTAANSRATSPGSCRHPQSRNSYSDPFYQKQLPPSLSPDPCDLPRALQDPAFSQALLQLATNTAVKGERHSERMRGEASRLAASPLACPVESLQAQGVVQNAPEALVSATVLSVQPSDLAGHRGAAGGVAPHGEALASFSLVQESTDCPRSGETATRRQSQEVDLSGRQFAGTVPPAMPMLMQSLLEPEQADSSASPHIASANAAIKNEALKEQGEKARNSTGKIETGVLPPDPRAVTPSVDVQGIHGGFDHPARGESPMGPSLGASECGSRSTHSVPFKDMATDPRLVSSTGAPSTPTVAPQTPLAFSRLPDDSAGRVRGPSRNSGSSLSSEMSPAFARHSPWPQNLASPPAVSPRSSAALQNPSEHAAKRPAWGTEEANASPKYVLRGEDSMLSSPQLGVRAQASLWPASLSGAPSPRGFQLSLQQVHTREAASGVSSSFEALPQRQTSPFSLSHAAPESVYSSEGLPTQNPAPESLGVPYQQYTLLRLSNNELEKGEHAPLDNPTPGATFKHGPVHATPVCNGPFSASAGIRASSTVSSAPKPPFASSSGAARGGQSSGTSNSRHSTRTPGRIYSLLVRGVRCWRAEWHEKTSGQRRTRQYAAPKHGEERARAMCLWALCEANCVPVHLIKEAQERFGYDPRNRPVADTGGASLQAGLSGGVRLVAAQGGDSDVTKKRKRGPPTVPGAHAKGSQEASVSVGGDTERYRRETPGAQLRPQAWAEAYERNLREHPRDPETEDSMTCADGNALGVDLGSRHRTLPGDAGNVYLHGHCQATDEGAFSAHRAGDPPAGASQIHLLKADTSEPLSAVPAHRPPTPYCFSDGTVTHNSQAPEYRRSFAGTPNMKTTGSQQKDPEAFYGGLSDFRLSRPRPFSESSGLNEQSRQPLVTLANSEMSDGQDSKLSVVKATADIKGIGVTGLQNTGSVFYGGGTGSKGLFHPSDGTEYKSVDPAASPTTDRTVSGLQTVSVRQGLITGGGAALDGKAFSNLADALLPSAETPSRLGCRRSYECASTISAASLGNGSDPDITSGMLRMQPSDCFGEGGLADNQANKRPRQSEDCGGTALLHPLAPHSQSITGSCVASAGLGSTKGDGSYLPSDRAGRVAWSLIAQGWTIPKCSLHRQWQPRERTLIAGRANEHATKAEDVAEEQGQLAAQAVVAEEQSQQRPNRYVEDVSDDCLSYHNYYRSEDLDYPLLPLQFSQELLDMVMNIAQSRADGNCSEWGHSNRDLRPGAAENLYGTFEDPPRCERGVYLWFEEYREFQGTYPGTNWTDWFHLVVGHFTQLMWHSARYMACARTRGCTNDNNQLFCLYMPAGNIAGQAPFSRETWNSILRREKKYQQYTNSLEGGMPLGLALHPPQKADYGMVSEARGEDRKRMHVVASKSPMDETKLINFSGRPDARVIGTNAATEEHLKSPSATEEILEEKREAHSAEPYKREVLRTEIGKTGEKPLAKDELGDAGEEPPRETDTKTDERKEATSESKEQRGDDESERNSGFASLQSPPIYDWILGWGLEKPPPEYLAKVKKLLQNTVHRESWLPAVCYTPQAENFAVCHTEGRINAH</sequence>
<feature type="compositionally biased region" description="Polar residues" evidence="1">
    <location>
        <begin position="1319"/>
        <end position="1328"/>
    </location>
</feature>
<feature type="region of interest" description="Disordered" evidence="1">
    <location>
        <begin position="2399"/>
        <end position="2418"/>
    </location>
</feature>
<feature type="compositionally biased region" description="Low complexity" evidence="1">
    <location>
        <begin position="3249"/>
        <end position="3261"/>
    </location>
</feature>
<feature type="compositionally biased region" description="Low complexity" evidence="1">
    <location>
        <begin position="2039"/>
        <end position="2050"/>
    </location>
</feature>
<feature type="compositionally biased region" description="Polar residues" evidence="1">
    <location>
        <begin position="1023"/>
        <end position="1032"/>
    </location>
</feature>
<feature type="region of interest" description="Disordered" evidence="1">
    <location>
        <begin position="174"/>
        <end position="267"/>
    </location>
</feature>
<feature type="compositionally biased region" description="Basic and acidic residues" evidence="1">
    <location>
        <begin position="1349"/>
        <end position="1363"/>
    </location>
</feature>
<feature type="region of interest" description="Disordered" evidence="1">
    <location>
        <begin position="4338"/>
        <end position="4431"/>
    </location>
</feature>
<feature type="compositionally biased region" description="Low complexity" evidence="1">
    <location>
        <begin position="1463"/>
        <end position="1480"/>
    </location>
</feature>
<evidence type="ECO:0000256" key="1">
    <source>
        <dbReference type="SAM" id="MobiDB-lite"/>
    </source>
</evidence>
<reference evidence="3 4" key="1">
    <citation type="submission" date="2014-02" db="EMBL/GenBank/DDBJ databases">
        <authorList>
            <person name="Sibley D."/>
            <person name="Venepally P."/>
            <person name="Karamycheva S."/>
            <person name="Hadjithomas M."/>
            <person name="Khan A."/>
            <person name="Brunk B."/>
            <person name="Roos D."/>
            <person name="Caler E."/>
            <person name="Lorenzi H."/>
        </authorList>
    </citation>
    <scope>NUCLEOTIDE SEQUENCE [LARGE SCALE GENOMIC DNA]</scope>
    <source>
        <strain evidence="3 4">GAB2-2007-GAL-DOM2</strain>
    </source>
</reference>
<feature type="region of interest" description="Disordered" evidence="1">
    <location>
        <begin position="1438"/>
        <end position="1569"/>
    </location>
</feature>
<feature type="region of interest" description="Disordered" evidence="1">
    <location>
        <begin position="3970"/>
        <end position="3997"/>
    </location>
</feature>
<feature type="region of interest" description="Disordered" evidence="1">
    <location>
        <begin position="2708"/>
        <end position="2729"/>
    </location>
</feature>
<feature type="compositionally biased region" description="Polar residues" evidence="1">
    <location>
        <begin position="219"/>
        <end position="229"/>
    </location>
</feature>
<feature type="compositionally biased region" description="Basic and acidic residues" evidence="1">
    <location>
        <begin position="991"/>
        <end position="1001"/>
    </location>
</feature>
<feature type="region of interest" description="Disordered" evidence="1">
    <location>
        <begin position="2427"/>
        <end position="2513"/>
    </location>
</feature>
<feature type="compositionally biased region" description="Low complexity" evidence="1">
    <location>
        <begin position="2958"/>
        <end position="2970"/>
    </location>
</feature>
<feature type="region of interest" description="Disordered" evidence="1">
    <location>
        <begin position="1789"/>
        <end position="1811"/>
    </location>
</feature>
<dbReference type="Proteomes" id="UP000028837">
    <property type="component" value="Unassembled WGS sequence"/>
</dbReference>
<feature type="region of interest" description="Disordered" evidence="1">
    <location>
        <begin position="3463"/>
        <end position="3500"/>
    </location>
</feature>
<evidence type="ECO:0000313" key="3">
    <source>
        <dbReference type="EMBL" id="KFG35775.1"/>
    </source>
</evidence>
<feature type="region of interest" description="Disordered" evidence="1">
    <location>
        <begin position="2842"/>
        <end position="2879"/>
    </location>
</feature>
<feature type="compositionally biased region" description="Polar residues" evidence="1">
    <location>
        <begin position="976"/>
        <end position="990"/>
    </location>
</feature>
<feature type="compositionally biased region" description="Basic and acidic residues" evidence="1">
    <location>
        <begin position="2399"/>
        <end position="2411"/>
    </location>
</feature>
<feature type="compositionally biased region" description="Basic and acidic residues" evidence="1">
    <location>
        <begin position="2195"/>
        <end position="2212"/>
    </location>
</feature>
<feature type="region of interest" description="Disordered" evidence="1">
    <location>
        <begin position="38"/>
        <end position="78"/>
    </location>
</feature>
<feature type="compositionally biased region" description="Polar residues" evidence="1">
    <location>
        <begin position="1337"/>
        <end position="1347"/>
    </location>
</feature>
<feature type="compositionally biased region" description="Polar residues" evidence="1">
    <location>
        <begin position="2646"/>
        <end position="2660"/>
    </location>
</feature>
<dbReference type="SUPFAM" id="SSF55797">
    <property type="entry name" value="PR-1-like"/>
    <property type="match status" value="1"/>
</dbReference>
<feature type="compositionally biased region" description="Basic and acidic residues" evidence="1">
    <location>
        <begin position="1500"/>
        <end position="1511"/>
    </location>
</feature>
<feature type="region of interest" description="Disordered" evidence="1">
    <location>
        <begin position="1"/>
        <end position="22"/>
    </location>
</feature>
<feature type="compositionally biased region" description="Polar residues" evidence="1">
    <location>
        <begin position="2916"/>
        <end position="2938"/>
    </location>
</feature>
<dbReference type="PANTHER" id="PTHR10334">
    <property type="entry name" value="CYSTEINE-RICH SECRETORY PROTEIN-RELATED"/>
    <property type="match status" value="1"/>
</dbReference>
<accession>A0A086JUF7</accession>
<dbReference type="Gene3D" id="3.40.33.10">
    <property type="entry name" value="CAP"/>
    <property type="match status" value="1"/>
</dbReference>
<feature type="compositionally biased region" description="Basic and acidic residues" evidence="1">
    <location>
        <begin position="1009"/>
        <end position="1022"/>
    </location>
</feature>
<dbReference type="SMART" id="SM00198">
    <property type="entry name" value="SCP"/>
    <property type="match status" value="1"/>
</dbReference>
<feature type="compositionally biased region" description="Basic and acidic residues" evidence="1">
    <location>
        <begin position="4356"/>
        <end position="4420"/>
    </location>
</feature>
<feature type="region of interest" description="Disordered" evidence="1">
    <location>
        <begin position="2335"/>
        <end position="2379"/>
    </location>
</feature>